<dbReference type="EMBL" id="GGEC01068988">
    <property type="protein sequence ID" value="MBX49472.1"/>
    <property type="molecule type" value="Transcribed_RNA"/>
</dbReference>
<name>A0A2P2P422_RHIMU</name>
<reference evidence="1" key="1">
    <citation type="submission" date="2018-02" db="EMBL/GenBank/DDBJ databases">
        <title>Rhizophora mucronata_Transcriptome.</title>
        <authorList>
            <person name="Meera S.P."/>
            <person name="Sreeshan A."/>
            <person name="Augustine A."/>
        </authorList>
    </citation>
    <scope>NUCLEOTIDE SEQUENCE</scope>
    <source>
        <tissue evidence="1">Leaf</tissue>
    </source>
</reference>
<evidence type="ECO:0000313" key="1">
    <source>
        <dbReference type="EMBL" id="MBX49472.1"/>
    </source>
</evidence>
<dbReference type="AlphaFoldDB" id="A0A2P2P422"/>
<proteinExistence type="predicted"/>
<organism evidence="1">
    <name type="scientific">Rhizophora mucronata</name>
    <name type="common">Asiatic mangrove</name>
    <dbReference type="NCBI Taxonomy" id="61149"/>
    <lineage>
        <taxon>Eukaryota</taxon>
        <taxon>Viridiplantae</taxon>
        <taxon>Streptophyta</taxon>
        <taxon>Embryophyta</taxon>
        <taxon>Tracheophyta</taxon>
        <taxon>Spermatophyta</taxon>
        <taxon>Magnoliopsida</taxon>
        <taxon>eudicotyledons</taxon>
        <taxon>Gunneridae</taxon>
        <taxon>Pentapetalae</taxon>
        <taxon>rosids</taxon>
        <taxon>fabids</taxon>
        <taxon>Malpighiales</taxon>
        <taxon>Rhizophoraceae</taxon>
        <taxon>Rhizophora</taxon>
    </lineage>
</organism>
<protein>
    <submittedName>
        <fullName evidence="1">Uncharacterized protein</fullName>
    </submittedName>
</protein>
<sequence>MYRAEWCQFLKFLDGVCKQLIKTAMFWQNTDFSGNPLIQK</sequence>
<accession>A0A2P2P422</accession>